<gene>
    <name evidence="1" type="ORF">EYS08_03945</name>
</gene>
<reference evidence="1 2" key="1">
    <citation type="submission" date="2019-02" db="EMBL/GenBank/DDBJ databases">
        <title>Pedobacter kyonggii whole genome sequence analysis.</title>
        <authorList>
            <person name="Dahal R.H."/>
        </authorList>
    </citation>
    <scope>NUCLEOTIDE SEQUENCE [LARGE SCALE GENOMIC DNA]</scope>
    <source>
        <strain evidence="1 2">K-4-11-1</strain>
    </source>
</reference>
<organism evidence="1 2">
    <name type="scientific">Pedobacter kyonggii</name>
    <dbReference type="NCBI Taxonomy" id="1926871"/>
    <lineage>
        <taxon>Bacteria</taxon>
        <taxon>Pseudomonadati</taxon>
        <taxon>Bacteroidota</taxon>
        <taxon>Sphingobacteriia</taxon>
        <taxon>Sphingobacteriales</taxon>
        <taxon>Sphingobacteriaceae</taxon>
        <taxon>Pedobacter</taxon>
    </lineage>
</organism>
<dbReference type="RefSeq" id="WP_131028542.1">
    <property type="nucleotide sequence ID" value="NZ_SIXF01000002.1"/>
</dbReference>
<dbReference type="EMBL" id="SIXF01000002">
    <property type="protein sequence ID" value="TBO44467.1"/>
    <property type="molecule type" value="Genomic_DNA"/>
</dbReference>
<sequence>MKHEANGERVFQEDLHFSFMEFGGNNIVHYNFDEEETNSEKILATSVTNRIFLIHDKDSGKEERHIGLTKQLGKNYHCLDTLEIENLLSPAVLQLTLKDFKLKAVVELEFNEVTQEEYVDIPFIDVVKKLTTLDKLRKIFPEVKANAVPKLSNKADFARSAVAHITSWEDLSPSAQKLTTAVYKFIKSHNSHTS</sequence>
<comment type="caution">
    <text evidence="1">The sequence shown here is derived from an EMBL/GenBank/DDBJ whole genome shotgun (WGS) entry which is preliminary data.</text>
</comment>
<proteinExistence type="predicted"/>
<dbReference type="Proteomes" id="UP000291819">
    <property type="component" value="Unassembled WGS sequence"/>
</dbReference>
<evidence type="ECO:0000313" key="1">
    <source>
        <dbReference type="EMBL" id="TBO44467.1"/>
    </source>
</evidence>
<dbReference type="AlphaFoldDB" id="A0A4Q9HGW6"/>
<accession>A0A4Q9HGW6</accession>
<keyword evidence="2" id="KW-1185">Reference proteome</keyword>
<name>A0A4Q9HGW6_9SPHI</name>
<dbReference type="OrthoDB" id="9792800at2"/>
<protein>
    <submittedName>
        <fullName evidence="1">Uncharacterized protein</fullName>
    </submittedName>
</protein>
<evidence type="ECO:0000313" key="2">
    <source>
        <dbReference type="Proteomes" id="UP000291819"/>
    </source>
</evidence>